<dbReference type="Gene3D" id="1.25.40.10">
    <property type="entry name" value="Tetratricopeptide repeat domain"/>
    <property type="match status" value="3"/>
</dbReference>
<keyword evidence="4" id="KW-1185">Reference proteome</keyword>
<dbReference type="GO" id="GO:0016787">
    <property type="term" value="F:hydrolase activity"/>
    <property type="evidence" value="ECO:0007669"/>
    <property type="project" value="UniProtKB-KW"/>
</dbReference>
<protein>
    <submittedName>
        <fullName evidence="3">Pentatricopeptide repeat-containing protein</fullName>
        <ecNumber evidence="3">3.6.4.12</ecNumber>
    </submittedName>
</protein>
<dbReference type="PANTHER" id="PTHR47926:SF350">
    <property type="entry name" value="(WILD MALAYSIAN BANANA) HYPOTHETICAL PROTEIN"/>
    <property type="match status" value="1"/>
</dbReference>
<dbReference type="InterPro" id="IPR002885">
    <property type="entry name" value="PPR_rpt"/>
</dbReference>
<sequence>MTEWFFRKTLAFSTWDHLRHPFLSFLEKYPNADRLKRIHAHALTAGLSRFAYITSRILACYVEIGDIHEASQLFGRIPSPTIFNWNTMIRGFSKSPEPHKGFLIYNQMRRCSVYPNMHTFPFTVKACAHLLSLFQVHAQIFILGFDPDVYVTSSLIRSYSDLEGMEFACRVFDQCSNRNVVCWTSLISGYCSHGLLDRARAVFDEMPIKNDASWSAIFAGYVQNKRHEEAMELFRGLLKVPESAKLNRSLLVSALSASAALGAYDEGRWIHSYVDCHGFQYCPELGTALLDFYAKCGLVQRAREVFEKMPIKDVAAWTAMIMGLAVNGYSHSAVHLFSEMLSDKKKPNAITFIGLLTACNHGGLIDEGRARFREMTTVYGISPSIEHYGCMVDLLSRAGKTKEAEKMIMDMPMEPDGAIWGALLNGCFVHGDIELGERVGRHLIKLEPDRYGRYVGLANVYAAMGRWEGVADVRRAMKEKGVIATSGWSLIEFDGVTHRFLANDNIHPMLDEIYQMLCDLNMEMLLNC</sequence>
<feature type="repeat" description="PPR" evidence="2">
    <location>
        <begin position="313"/>
        <end position="347"/>
    </location>
</feature>
<dbReference type="NCBIfam" id="TIGR00756">
    <property type="entry name" value="PPR"/>
    <property type="match status" value="3"/>
</dbReference>
<evidence type="ECO:0000313" key="4">
    <source>
        <dbReference type="Proteomes" id="UP000236161"/>
    </source>
</evidence>
<evidence type="ECO:0000256" key="1">
    <source>
        <dbReference type="ARBA" id="ARBA00022737"/>
    </source>
</evidence>
<accession>A0A2I0A1M7</accession>
<organism evidence="3 4">
    <name type="scientific">Apostasia shenzhenica</name>
    <dbReference type="NCBI Taxonomy" id="1088818"/>
    <lineage>
        <taxon>Eukaryota</taxon>
        <taxon>Viridiplantae</taxon>
        <taxon>Streptophyta</taxon>
        <taxon>Embryophyta</taxon>
        <taxon>Tracheophyta</taxon>
        <taxon>Spermatophyta</taxon>
        <taxon>Magnoliopsida</taxon>
        <taxon>Liliopsida</taxon>
        <taxon>Asparagales</taxon>
        <taxon>Orchidaceae</taxon>
        <taxon>Apostasioideae</taxon>
        <taxon>Apostasia</taxon>
    </lineage>
</organism>
<dbReference type="PROSITE" id="PS51375">
    <property type="entry name" value="PPR"/>
    <property type="match status" value="3"/>
</dbReference>
<evidence type="ECO:0000313" key="3">
    <source>
        <dbReference type="EMBL" id="PKA49451.1"/>
    </source>
</evidence>
<keyword evidence="3" id="KW-0378">Hydrolase</keyword>
<dbReference type="Proteomes" id="UP000236161">
    <property type="component" value="Unassembled WGS sequence"/>
</dbReference>
<proteinExistence type="predicted"/>
<dbReference type="Pfam" id="PF01535">
    <property type="entry name" value="PPR"/>
    <property type="match status" value="3"/>
</dbReference>
<evidence type="ECO:0000256" key="2">
    <source>
        <dbReference type="PROSITE-ProRule" id="PRU00708"/>
    </source>
</evidence>
<dbReference type="GO" id="GO:0003678">
    <property type="term" value="F:DNA helicase activity"/>
    <property type="evidence" value="ECO:0007669"/>
    <property type="project" value="UniProtKB-EC"/>
</dbReference>
<keyword evidence="1" id="KW-0677">Repeat</keyword>
<dbReference type="InterPro" id="IPR011990">
    <property type="entry name" value="TPR-like_helical_dom_sf"/>
</dbReference>
<dbReference type="EC" id="3.6.4.12" evidence="3"/>
<feature type="repeat" description="PPR" evidence="2">
    <location>
        <begin position="179"/>
        <end position="213"/>
    </location>
</feature>
<dbReference type="SUPFAM" id="SSF48452">
    <property type="entry name" value="TPR-like"/>
    <property type="match status" value="1"/>
</dbReference>
<dbReference type="OrthoDB" id="1675999at2759"/>
<dbReference type="InterPro" id="IPR046960">
    <property type="entry name" value="PPR_At4g14850-like_plant"/>
</dbReference>
<dbReference type="EMBL" id="KZ452038">
    <property type="protein sequence ID" value="PKA49451.1"/>
    <property type="molecule type" value="Genomic_DNA"/>
</dbReference>
<dbReference type="Pfam" id="PF13041">
    <property type="entry name" value="PPR_2"/>
    <property type="match status" value="2"/>
</dbReference>
<gene>
    <name evidence="3" type="primary">PCMP-H61</name>
    <name evidence="3" type="ORF">AXF42_Ash016640</name>
</gene>
<dbReference type="FunFam" id="1.25.40.10:FF:000184">
    <property type="entry name" value="Pentatricopeptide repeat-containing protein, chloroplastic"/>
    <property type="match status" value="1"/>
</dbReference>
<dbReference type="GO" id="GO:0003723">
    <property type="term" value="F:RNA binding"/>
    <property type="evidence" value="ECO:0007669"/>
    <property type="project" value="InterPro"/>
</dbReference>
<dbReference type="AlphaFoldDB" id="A0A2I0A1M7"/>
<feature type="repeat" description="PPR" evidence="2">
    <location>
        <begin position="81"/>
        <end position="115"/>
    </location>
</feature>
<dbReference type="Pfam" id="PF12854">
    <property type="entry name" value="PPR_1"/>
    <property type="match status" value="1"/>
</dbReference>
<dbReference type="Pfam" id="PF20431">
    <property type="entry name" value="E_motif"/>
    <property type="match status" value="1"/>
</dbReference>
<dbReference type="PANTHER" id="PTHR47926">
    <property type="entry name" value="PENTATRICOPEPTIDE REPEAT-CONTAINING PROTEIN"/>
    <property type="match status" value="1"/>
</dbReference>
<name>A0A2I0A1M7_9ASPA</name>
<reference evidence="3 4" key="1">
    <citation type="journal article" date="2017" name="Nature">
        <title>The Apostasia genome and the evolution of orchids.</title>
        <authorList>
            <person name="Zhang G.Q."/>
            <person name="Liu K.W."/>
            <person name="Li Z."/>
            <person name="Lohaus R."/>
            <person name="Hsiao Y.Y."/>
            <person name="Niu S.C."/>
            <person name="Wang J.Y."/>
            <person name="Lin Y.C."/>
            <person name="Xu Q."/>
            <person name="Chen L.J."/>
            <person name="Yoshida K."/>
            <person name="Fujiwara S."/>
            <person name="Wang Z.W."/>
            <person name="Zhang Y.Q."/>
            <person name="Mitsuda N."/>
            <person name="Wang M."/>
            <person name="Liu G.H."/>
            <person name="Pecoraro L."/>
            <person name="Huang H.X."/>
            <person name="Xiao X.J."/>
            <person name="Lin M."/>
            <person name="Wu X.Y."/>
            <person name="Wu W.L."/>
            <person name="Chen Y.Y."/>
            <person name="Chang S.B."/>
            <person name="Sakamoto S."/>
            <person name="Ohme-Takagi M."/>
            <person name="Yagi M."/>
            <person name="Zeng S.J."/>
            <person name="Shen C.Y."/>
            <person name="Yeh C.M."/>
            <person name="Luo Y.B."/>
            <person name="Tsai W.C."/>
            <person name="Van de Peer Y."/>
            <person name="Liu Z.J."/>
        </authorList>
    </citation>
    <scope>NUCLEOTIDE SEQUENCE [LARGE SCALE GENOMIC DNA]</scope>
    <source>
        <strain evidence="4">cv. Shenzhen</strain>
        <tissue evidence="3">Stem</tissue>
    </source>
</reference>
<dbReference type="GO" id="GO:0009451">
    <property type="term" value="P:RNA modification"/>
    <property type="evidence" value="ECO:0007669"/>
    <property type="project" value="InterPro"/>
</dbReference>
<dbReference type="InterPro" id="IPR046848">
    <property type="entry name" value="E_motif"/>
</dbReference>